<sequence>LGYSFRHMEGNSDAHIKCSLTGHSLELLIHEGRLMLGTWQGVMFAEYDGPRNRKVLVQIQGEFN</sequence>
<gene>
    <name evidence="2" type="ORF">S12H4_27942</name>
</gene>
<dbReference type="PANTHER" id="PTHR30615">
    <property type="entry name" value="UNCHARACTERIZED PROTEIN YJBQ-RELATED"/>
    <property type="match status" value="1"/>
</dbReference>
<evidence type="ECO:0000313" key="2">
    <source>
        <dbReference type="EMBL" id="GAJ01010.1"/>
    </source>
</evidence>
<dbReference type="InterPro" id="IPR035917">
    <property type="entry name" value="YjbQ-like_sf"/>
</dbReference>
<organism evidence="2">
    <name type="scientific">marine sediment metagenome</name>
    <dbReference type="NCBI Taxonomy" id="412755"/>
    <lineage>
        <taxon>unclassified sequences</taxon>
        <taxon>metagenomes</taxon>
        <taxon>ecological metagenomes</taxon>
    </lineage>
</organism>
<dbReference type="EMBL" id="BARW01015990">
    <property type="protein sequence ID" value="GAJ01010.1"/>
    <property type="molecule type" value="Genomic_DNA"/>
</dbReference>
<dbReference type="AlphaFoldDB" id="X1V7L4"/>
<accession>X1V7L4</accession>
<dbReference type="Gene3D" id="2.60.120.460">
    <property type="entry name" value="YjbQ-like"/>
    <property type="match status" value="1"/>
</dbReference>
<evidence type="ECO:0008006" key="3">
    <source>
        <dbReference type="Google" id="ProtNLM"/>
    </source>
</evidence>
<comment type="similarity">
    <text evidence="1">Belongs to the UPF0047 family.</text>
</comment>
<dbReference type="NCBIfam" id="TIGR00149">
    <property type="entry name" value="TIGR00149_YjbQ"/>
    <property type="match status" value="1"/>
</dbReference>
<feature type="non-terminal residue" evidence="2">
    <location>
        <position position="1"/>
    </location>
</feature>
<evidence type="ECO:0000256" key="1">
    <source>
        <dbReference type="ARBA" id="ARBA00005534"/>
    </source>
</evidence>
<comment type="caution">
    <text evidence="2">The sequence shown here is derived from an EMBL/GenBank/DDBJ whole genome shotgun (WGS) entry which is preliminary data.</text>
</comment>
<dbReference type="SUPFAM" id="SSF111038">
    <property type="entry name" value="YjbQ-like"/>
    <property type="match status" value="1"/>
</dbReference>
<dbReference type="PANTHER" id="PTHR30615:SF8">
    <property type="entry name" value="UPF0047 PROTEIN C4A8.02C"/>
    <property type="match status" value="1"/>
</dbReference>
<dbReference type="Pfam" id="PF01894">
    <property type="entry name" value="YjbQ"/>
    <property type="match status" value="1"/>
</dbReference>
<name>X1V7L4_9ZZZZ</name>
<protein>
    <recommendedName>
        <fullName evidence="3">Secondary thiamine-phosphate synthase enzyme</fullName>
    </recommendedName>
</protein>
<proteinExistence type="inferred from homology"/>
<reference evidence="2" key="1">
    <citation type="journal article" date="2014" name="Front. Microbiol.">
        <title>High frequency of phylogenetically diverse reductive dehalogenase-homologous genes in deep subseafloor sedimentary metagenomes.</title>
        <authorList>
            <person name="Kawai M."/>
            <person name="Futagami T."/>
            <person name="Toyoda A."/>
            <person name="Takaki Y."/>
            <person name="Nishi S."/>
            <person name="Hori S."/>
            <person name="Arai W."/>
            <person name="Tsubouchi T."/>
            <person name="Morono Y."/>
            <person name="Uchiyama I."/>
            <person name="Ito T."/>
            <person name="Fujiyama A."/>
            <person name="Inagaki F."/>
            <person name="Takami H."/>
        </authorList>
    </citation>
    <scope>NUCLEOTIDE SEQUENCE</scope>
    <source>
        <strain evidence="2">Expedition CK06-06</strain>
    </source>
</reference>
<dbReference type="InterPro" id="IPR001602">
    <property type="entry name" value="UPF0047_YjbQ-like"/>
</dbReference>
<dbReference type="PROSITE" id="PS01314">
    <property type="entry name" value="UPF0047"/>
    <property type="match status" value="1"/>
</dbReference>